<proteinExistence type="predicted"/>
<name>A0A9P4LLD0_9PLEO</name>
<dbReference type="Pfam" id="PF00172">
    <property type="entry name" value="Zn_clus"/>
    <property type="match status" value="1"/>
</dbReference>
<comment type="subcellular location">
    <subcellularLocation>
        <location evidence="1">Nucleus</location>
    </subcellularLocation>
</comment>
<organism evidence="5 6">
    <name type="scientific">Setomelanomma holmii</name>
    <dbReference type="NCBI Taxonomy" id="210430"/>
    <lineage>
        <taxon>Eukaryota</taxon>
        <taxon>Fungi</taxon>
        <taxon>Dikarya</taxon>
        <taxon>Ascomycota</taxon>
        <taxon>Pezizomycotina</taxon>
        <taxon>Dothideomycetes</taxon>
        <taxon>Pleosporomycetidae</taxon>
        <taxon>Pleosporales</taxon>
        <taxon>Pleosporineae</taxon>
        <taxon>Phaeosphaeriaceae</taxon>
        <taxon>Setomelanomma</taxon>
    </lineage>
</organism>
<dbReference type="PANTHER" id="PTHR37534:SF48">
    <property type="entry name" value="FINGER DOMAIN PROTEIN, PUTATIVE-RELATED"/>
    <property type="match status" value="1"/>
</dbReference>
<keyword evidence="2" id="KW-0539">Nucleus</keyword>
<gene>
    <name evidence="5" type="ORF">EK21DRAFT_71024</name>
</gene>
<keyword evidence="6" id="KW-1185">Reference proteome</keyword>
<dbReference type="SUPFAM" id="SSF57701">
    <property type="entry name" value="Zn2/Cys6 DNA-binding domain"/>
    <property type="match status" value="1"/>
</dbReference>
<dbReference type="GO" id="GO:0045944">
    <property type="term" value="P:positive regulation of transcription by RNA polymerase II"/>
    <property type="evidence" value="ECO:0007669"/>
    <property type="project" value="TreeGrafter"/>
</dbReference>
<reference evidence="5" key="1">
    <citation type="journal article" date="2020" name="Stud. Mycol.">
        <title>101 Dothideomycetes genomes: a test case for predicting lifestyles and emergence of pathogens.</title>
        <authorList>
            <person name="Haridas S."/>
            <person name="Albert R."/>
            <person name="Binder M."/>
            <person name="Bloem J."/>
            <person name="Labutti K."/>
            <person name="Salamov A."/>
            <person name="Andreopoulos B."/>
            <person name="Baker S."/>
            <person name="Barry K."/>
            <person name="Bills G."/>
            <person name="Bluhm B."/>
            <person name="Cannon C."/>
            <person name="Castanera R."/>
            <person name="Culley D."/>
            <person name="Daum C."/>
            <person name="Ezra D."/>
            <person name="Gonzalez J."/>
            <person name="Henrissat B."/>
            <person name="Kuo A."/>
            <person name="Liang C."/>
            <person name="Lipzen A."/>
            <person name="Lutzoni F."/>
            <person name="Magnuson J."/>
            <person name="Mondo S."/>
            <person name="Nolan M."/>
            <person name="Ohm R."/>
            <person name="Pangilinan J."/>
            <person name="Park H.-J."/>
            <person name="Ramirez L."/>
            <person name="Alfaro M."/>
            <person name="Sun H."/>
            <person name="Tritt A."/>
            <person name="Yoshinaga Y."/>
            <person name="Zwiers L.-H."/>
            <person name="Turgeon B."/>
            <person name="Goodwin S."/>
            <person name="Spatafora J."/>
            <person name="Crous P."/>
            <person name="Grigoriev I."/>
        </authorList>
    </citation>
    <scope>NUCLEOTIDE SEQUENCE</scope>
    <source>
        <strain evidence="5">CBS 110217</strain>
    </source>
</reference>
<evidence type="ECO:0000256" key="3">
    <source>
        <dbReference type="SAM" id="MobiDB-lite"/>
    </source>
</evidence>
<dbReference type="InterPro" id="IPR021858">
    <property type="entry name" value="Fun_TF"/>
</dbReference>
<dbReference type="PROSITE" id="PS50048">
    <property type="entry name" value="ZN2_CY6_FUNGAL_2"/>
    <property type="match status" value="1"/>
</dbReference>
<dbReference type="GO" id="GO:0000976">
    <property type="term" value="F:transcription cis-regulatory region binding"/>
    <property type="evidence" value="ECO:0007669"/>
    <property type="project" value="TreeGrafter"/>
</dbReference>
<feature type="domain" description="Zn(2)-C6 fungal-type" evidence="4">
    <location>
        <begin position="14"/>
        <end position="42"/>
    </location>
</feature>
<dbReference type="Proteomes" id="UP000799777">
    <property type="component" value="Unassembled WGS sequence"/>
</dbReference>
<accession>A0A9P4LLD0</accession>
<evidence type="ECO:0000313" key="6">
    <source>
        <dbReference type="Proteomes" id="UP000799777"/>
    </source>
</evidence>
<dbReference type="GO" id="GO:0000981">
    <property type="term" value="F:DNA-binding transcription factor activity, RNA polymerase II-specific"/>
    <property type="evidence" value="ECO:0007669"/>
    <property type="project" value="InterPro"/>
</dbReference>
<evidence type="ECO:0000259" key="4">
    <source>
        <dbReference type="PROSITE" id="PS50048"/>
    </source>
</evidence>
<dbReference type="CDD" id="cd00067">
    <property type="entry name" value="GAL4"/>
    <property type="match status" value="1"/>
</dbReference>
<dbReference type="Pfam" id="PF11951">
    <property type="entry name" value="Fungal_trans_2"/>
    <property type="match status" value="1"/>
</dbReference>
<dbReference type="InterPro" id="IPR036864">
    <property type="entry name" value="Zn2-C6_fun-type_DNA-bd_sf"/>
</dbReference>
<sequence>MKQTESGEGTATRQCWECLKRRLVCDHALPHCKKCQKAGKECPGYDDQKPLQWVEPGEVTSRRRKKNSLPPIYTAPTKESTGRLTHRSAKDFELHLLASDIHDLDAPALDVVEYERAYTLWKSSNEPYWADLAEEQDAKAMREIVFQTAMNIQAIDQIFNLGNRDEIADVVLRRDHKAAADMLRSENQPLKRLERLLRIMKLHDLPSYDYLTNETNEIVQAVQYYNLRILPTVKAAGELAPNPAVIMFPLRALHILPPAIHHTLVCLALNHFVHSLPVGAAKTTAIENRSKVYRHRGAAIQALSHYVGKDKTRCSDLTIASILMFMSMELQNPAMADWRSHASGLRRIIDMRGGFKSLLRQTPHLAPTLVVYILIVIIANTCSPSWDQIDLSGTPQENASDVKELHLLIFPYTLCPPQLFFDIMKINNLRARASAVLFAGEMDPNHALDAQDLLTAIEAFSSKNWAQPGDHYDEWLRIGTVYQSAVALYCTMSLQSLTILPETLEMNSMRSIHGDRLIEGLKAAIKSPRLVSFLIWPIVVAGVQAGYRDEATRSWVGSQLSELSRKLGTSSPLKAQAVLRRYWQKEEPGWDECFDRPYVFVI</sequence>
<feature type="region of interest" description="Disordered" evidence="3">
    <location>
        <begin position="55"/>
        <end position="81"/>
    </location>
</feature>
<evidence type="ECO:0000256" key="2">
    <source>
        <dbReference type="ARBA" id="ARBA00023242"/>
    </source>
</evidence>
<protein>
    <recommendedName>
        <fullName evidence="4">Zn(2)-C6 fungal-type domain-containing protein</fullName>
    </recommendedName>
</protein>
<evidence type="ECO:0000256" key="1">
    <source>
        <dbReference type="ARBA" id="ARBA00004123"/>
    </source>
</evidence>
<dbReference type="PANTHER" id="PTHR37534">
    <property type="entry name" value="TRANSCRIPTIONAL ACTIVATOR PROTEIN UGA3"/>
    <property type="match status" value="1"/>
</dbReference>
<dbReference type="EMBL" id="ML978220">
    <property type="protein sequence ID" value="KAF2027869.1"/>
    <property type="molecule type" value="Genomic_DNA"/>
</dbReference>
<comment type="caution">
    <text evidence="5">The sequence shown here is derived from an EMBL/GenBank/DDBJ whole genome shotgun (WGS) entry which is preliminary data.</text>
</comment>
<dbReference type="GO" id="GO:0008270">
    <property type="term" value="F:zinc ion binding"/>
    <property type="evidence" value="ECO:0007669"/>
    <property type="project" value="InterPro"/>
</dbReference>
<evidence type="ECO:0000313" key="5">
    <source>
        <dbReference type="EMBL" id="KAF2027869.1"/>
    </source>
</evidence>
<dbReference type="Gene3D" id="4.10.240.10">
    <property type="entry name" value="Zn(2)-C6 fungal-type DNA-binding domain"/>
    <property type="match status" value="1"/>
</dbReference>
<dbReference type="InterPro" id="IPR001138">
    <property type="entry name" value="Zn2Cys6_DnaBD"/>
</dbReference>
<dbReference type="SMART" id="SM00066">
    <property type="entry name" value="GAL4"/>
    <property type="match status" value="1"/>
</dbReference>
<dbReference type="AlphaFoldDB" id="A0A9P4LLD0"/>
<dbReference type="OrthoDB" id="5386330at2759"/>
<dbReference type="GO" id="GO:0005634">
    <property type="term" value="C:nucleus"/>
    <property type="evidence" value="ECO:0007669"/>
    <property type="project" value="UniProtKB-SubCell"/>
</dbReference>